<organism evidence="4 5">
    <name type="scientific">Streptomyces coelicoflavus</name>
    <dbReference type="NCBI Taxonomy" id="285562"/>
    <lineage>
        <taxon>Bacteria</taxon>
        <taxon>Bacillati</taxon>
        <taxon>Actinomycetota</taxon>
        <taxon>Actinomycetes</taxon>
        <taxon>Kitasatosporales</taxon>
        <taxon>Streptomycetaceae</taxon>
        <taxon>Streptomyces</taxon>
    </lineage>
</organism>
<evidence type="ECO:0000259" key="3">
    <source>
        <dbReference type="Pfam" id="PF13364"/>
    </source>
</evidence>
<dbReference type="Proteomes" id="UP000470446">
    <property type="component" value="Unassembled WGS sequence"/>
</dbReference>
<feature type="domain" description="Beta-galactosidase jelly roll" evidence="3">
    <location>
        <begin position="6"/>
        <end position="94"/>
    </location>
</feature>
<reference evidence="4 5" key="1">
    <citation type="submission" date="2020-01" db="EMBL/GenBank/DDBJ databases">
        <title>Insect and environment-associated Actinomycetes.</title>
        <authorList>
            <person name="Currrie C."/>
            <person name="Chevrette M."/>
            <person name="Carlson C."/>
            <person name="Stubbendieck R."/>
            <person name="Wendt-Pienkowski E."/>
        </authorList>
    </citation>
    <scope>NUCLEOTIDE SEQUENCE [LARGE SCALE GENOMIC DNA]</scope>
    <source>
        <strain evidence="4 5">SID14163</strain>
    </source>
</reference>
<dbReference type="RefSeq" id="WP_203722861.1">
    <property type="nucleotide sequence ID" value="NZ_JAAGMA010000838.1"/>
</dbReference>
<dbReference type="AlphaFoldDB" id="A0A7K3PTN0"/>
<keyword evidence="1" id="KW-0378">Hydrolase</keyword>
<keyword evidence="2" id="KW-0326">Glycosidase</keyword>
<dbReference type="GO" id="GO:0004553">
    <property type="term" value="F:hydrolase activity, hydrolyzing O-glycosyl compounds"/>
    <property type="evidence" value="ECO:0007669"/>
    <property type="project" value="UniProtKB-ARBA"/>
</dbReference>
<evidence type="ECO:0000313" key="4">
    <source>
        <dbReference type="EMBL" id="NEB13338.1"/>
    </source>
</evidence>
<name>A0A7K3PTN0_9ACTN</name>
<dbReference type="Gene3D" id="2.60.120.260">
    <property type="entry name" value="Galactose-binding domain-like"/>
    <property type="match status" value="1"/>
</dbReference>
<protein>
    <submittedName>
        <fullName evidence="4">Beta-galactosidase</fullName>
    </submittedName>
</protein>
<sequence>PAAARDEDGRQGVTWYRTTFRLDVPPETDASVGLVLDGSPNRNVRVQVFLNGWNMGQYVGGAKDTAHTFVLPNGILRTRAAANTLALAVLSDGDTAPAPGPVRLELLGSAAGGVPVKPVPSPGRRRG</sequence>
<feature type="non-terminal residue" evidence="4">
    <location>
        <position position="1"/>
    </location>
</feature>
<proteinExistence type="predicted"/>
<accession>A0A7K3PTN0</accession>
<evidence type="ECO:0000313" key="5">
    <source>
        <dbReference type="Proteomes" id="UP000470446"/>
    </source>
</evidence>
<dbReference type="InterPro" id="IPR025300">
    <property type="entry name" value="BetaGal_jelly_roll_dom"/>
</dbReference>
<evidence type="ECO:0000256" key="1">
    <source>
        <dbReference type="ARBA" id="ARBA00022801"/>
    </source>
</evidence>
<dbReference type="InterPro" id="IPR008979">
    <property type="entry name" value="Galactose-bd-like_sf"/>
</dbReference>
<gene>
    <name evidence="4" type="ORF">G3I32_31645</name>
</gene>
<dbReference type="EMBL" id="JAAGMA010000838">
    <property type="protein sequence ID" value="NEB13338.1"/>
    <property type="molecule type" value="Genomic_DNA"/>
</dbReference>
<comment type="caution">
    <text evidence="4">The sequence shown here is derived from an EMBL/GenBank/DDBJ whole genome shotgun (WGS) entry which is preliminary data.</text>
</comment>
<dbReference type="SUPFAM" id="SSF49785">
    <property type="entry name" value="Galactose-binding domain-like"/>
    <property type="match status" value="1"/>
</dbReference>
<dbReference type="Pfam" id="PF13364">
    <property type="entry name" value="BetaGal_ABD2"/>
    <property type="match status" value="1"/>
</dbReference>
<evidence type="ECO:0000256" key="2">
    <source>
        <dbReference type="ARBA" id="ARBA00023295"/>
    </source>
</evidence>